<proteinExistence type="predicted"/>
<evidence type="ECO:0000313" key="3">
    <source>
        <dbReference type="Proteomes" id="UP000005239"/>
    </source>
</evidence>
<sequence length="561" mass="60917">MPDALEQETARRLRIKEKEQDEVATVSADELDETTLRVKEEELTDVHNDVTAMALTDEEAVKEQQEMTCEKRKEAIDYDEDEGRLMIVEDEEEEEEEEEESEEAPENEEKDHPDEVSAAGRSVDVGKEDQKGATEAREELEDGEIVDDSLPLEAHDDQDDVATAIGYGSEEELIDSQAIRADEAQMAAAKEKASDDAEEGEIVESQPVTGESTEGQNDNDEAAMPAVEDGPNDDVESNDISARSGAAEERESSEEDDVATAIRIECEDNGEESQPSPVSGKKETELPPAALDDASPIDDVLPLEPIAKDDDAAIPVDAGTNKDSENTLADSDNITAGVRHLDTPDKDDDLEVLEVPPPSGNNDDEIEIVDVEKTPSVASTPTPRQARGRRDDVIEVLSAGKSNYFEHQEAMRQQRMRKDDDLMIVSCRLRKLTSNQQENAPRSAMVVTLDDAPRAPEAVKPTTDAVGVTPEEGKSKIVAPPVTLTAGKDATAAGSSGGEKATKKRTRNADSDEEYVPGVRIKKKKLRSLPSRTARETAKQKLADALGANDDHADVDADGNP</sequence>
<gene>
    <name evidence="2" type="primary">WBGene00278269</name>
</gene>
<organism evidence="2 3">
    <name type="scientific">Pristionchus pacificus</name>
    <name type="common">Parasitic nematode worm</name>
    <dbReference type="NCBI Taxonomy" id="54126"/>
    <lineage>
        <taxon>Eukaryota</taxon>
        <taxon>Metazoa</taxon>
        <taxon>Ecdysozoa</taxon>
        <taxon>Nematoda</taxon>
        <taxon>Chromadorea</taxon>
        <taxon>Rhabditida</taxon>
        <taxon>Rhabditina</taxon>
        <taxon>Diplogasteromorpha</taxon>
        <taxon>Diplogasteroidea</taxon>
        <taxon>Neodiplogasteridae</taxon>
        <taxon>Pristionchus</taxon>
    </lineage>
</organism>
<reference evidence="2" key="2">
    <citation type="submission" date="2022-06" db="UniProtKB">
        <authorList>
            <consortium name="EnsemblMetazoa"/>
        </authorList>
    </citation>
    <scope>IDENTIFICATION</scope>
    <source>
        <strain evidence="2">PS312</strain>
    </source>
</reference>
<feature type="region of interest" description="Disordered" evidence="1">
    <location>
        <begin position="371"/>
        <end position="390"/>
    </location>
</feature>
<feature type="compositionally biased region" description="Basic and acidic residues" evidence="1">
    <location>
        <begin position="533"/>
        <end position="542"/>
    </location>
</feature>
<name>A0A2A6BIE6_PRIPA</name>
<keyword evidence="3" id="KW-1185">Reference proteome</keyword>
<protein>
    <submittedName>
        <fullName evidence="2">Uncharacterized protein</fullName>
    </submittedName>
</protein>
<feature type="region of interest" description="Disordered" evidence="1">
    <location>
        <begin position="451"/>
        <end position="561"/>
    </location>
</feature>
<feature type="compositionally biased region" description="Basic and acidic residues" evidence="1">
    <location>
        <begin position="60"/>
        <end position="76"/>
    </location>
</feature>
<feature type="compositionally biased region" description="Acidic residues" evidence="1">
    <location>
        <begin position="138"/>
        <end position="147"/>
    </location>
</feature>
<feature type="compositionally biased region" description="Acidic residues" evidence="1">
    <location>
        <begin position="77"/>
        <end position="106"/>
    </location>
</feature>
<accession>A0A8R1YUW2</accession>
<accession>A0A2A6BIE6</accession>
<reference evidence="3" key="1">
    <citation type="journal article" date="2008" name="Nat. Genet.">
        <title>The Pristionchus pacificus genome provides a unique perspective on nematode lifestyle and parasitism.</title>
        <authorList>
            <person name="Dieterich C."/>
            <person name="Clifton S.W."/>
            <person name="Schuster L.N."/>
            <person name="Chinwalla A."/>
            <person name="Delehaunty K."/>
            <person name="Dinkelacker I."/>
            <person name="Fulton L."/>
            <person name="Fulton R."/>
            <person name="Godfrey J."/>
            <person name="Minx P."/>
            <person name="Mitreva M."/>
            <person name="Roeseler W."/>
            <person name="Tian H."/>
            <person name="Witte H."/>
            <person name="Yang S.P."/>
            <person name="Wilson R.K."/>
            <person name="Sommer R.J."/>
        </authorList>
    </citation>
    <scope>NUCLEOTIDE SEQUENCE [LARGE SCALE GENOMIC DNA]</scope>
    <source>
        <strain evidence="3">PS312</strain>
    </source>
</reference>
<dbReference type="EnsemblMetazoa" id="PPA39900.1">
    <property type="protein sequence ID" value="PPA39900.1"/>
    <property type="gene ID" value="WBGene00278269"/>
</dbReference>
<feature type="compositionally biased region" description="Basic and acidic residues" evidence="1">
    <location>
        <begin position="124"/>
        <end position="137"/>
    </location>
</feature>
<evidence type="ECO:0000256" key="1">
    <source>
        <dbReference type="SAM" id="MobiDB-lite"/>
    </source>
</evidence>
<feature type="region of interest" description="Disordered" evidence="1">
    <location>
        <begin position="60"/>
        <end position="365"/>
    </location>
</feature>
<feature type="compositionally biased region" description="Polar residues" evidence="1">
    <location>
        <begin position="206"/>
        <end position="216"/>
    </location>
</feature>
<dbReference type="AlphaFoldDB" id="A0A2A6BIE6"/>
<evidence type="ECO:0000313" key="2">
    <source>
        <dbReference type="EnsemblMetazoa" id="PPA39900.1"/>
    </source>
</evidence>
<dbReference type="Proteomes" id="UP000005239">
    <property type="component" value="Unassembled WGS sequence"/>
</dbReference>